<accession>A0AC35F5F7</accession>
<evidence type="ECO:0000313" key="2">
    <source>
        <dbReference type="WBParaSite" id="PS1159_v2.g13924.t1"/>
    </source>
</evidence>
<name>A0AC35F5F7_9BILA</name>
<sequence>MEQNHNLYRNPFRSNPKDIEKLMQWKISRKELGRGAFSKLKNLENEYVRLSMNEVSLLKEIKSPYVIKLIDAFIANNILHVALELIDGNDLGVQINIMRDRGKIFSERTIWFKFHQICAGLKDLHDKRIIHRDLKPANVFMTSKYQVKIGDLGLSHHFSGNSTMVKTDVGTEYYMSPERAKRECYGFPADIWSLGCILYEICTFRSPFSGELRNSFSLHQKIINREIIDLPINVYSEQLCFFMDSCLSSEAEERPSAEECYIAASRMYNKFEKMLDDYKKAASALKSS</sequence>
<evidence type="ECO:0000313" key="1">
    <source>
        <dbReference type="Proteomes" id="UP000887580"/>
    </source>
</evidence>
<organism evidence="1 2">
    <name type="scientific">Panagrolaimus sp. PS1159</name>
    <dbReference type="NCBI Taxonomy" id="55785"/>
    <lineage>
        <taxon>Eukaryota</taxon>
        <taxon>Metazoa</taxon>
        <taxon>Ecdysozoa</taxon>
        <taxon>Nematoda</taxon>
        <taxon>Chromadorea</taxon>
        <taxon>Rhabditida</taxon>
        <taxon>Tylenchina</taxon>
        <taxon>Panagrolaimomorpha</taxon>
        <taxon>Panagrolaimoidea</taxon>
        <taxon>Panagrolaimidae</taxon>
        <taxon>Panagrolaimus</taxon>
    </lineage>
</organism>
<reference evidence="2" key="1">
    <citation type="submission" date="2022-11" db="UniProtKB">
        <authorList>
            <consortium name="WormBaseParasite"/>
        </authorList>
    </citation>
    <scope>IDENTIFICATION</scope>
</reference>
<dbReference type="Proteomes" id="UP000887580">
    <property type="component" value="Unplaced"/>
</dbReference>
<proteinExistence type="predicted"/>
<dbReference type="WBParaSite" id="PS1159_v2.g13924.t1">
    <property type="protein sequence ID" value="PS1159_v2.g13924.t1"/>
    <property type="gene ID" value="PS1159_v2.g13924"/>
</dbReference>
<protein>
    <submittedName>
        <fullName evidence="2">Protein kinase domain-containing protein</fullName>
    </submittedName>
</protein>